<name>A0ABU1QWN8_9BACT</name>
<protein>
    <submittedName>
        <fullName evidence="1">Uncharacterized protein</fullName>
    </submittedName>
</protein>
<evidence type="ECO:0000313" key="1">
    <source>
        <dbReference type="EMBL" id="MDR6805557.1"/>
    </source>
</evidence>
<comment type="caution">
    <text evidence="1">The sequence shown here is derived from an EMBL/GenBank/DDBJ whole genome shotgun (WGS) entry which is preliminary data.</text>
</comment>
<organism evidence="1 2">
    <name type="scientific">Dyadobacter fermentans</name>
    <dbReference type="NCBI Taxonomy" id="94254"/>
    <lineage>
        <taxon>Bacteria</taxon>
        <taxon>Pseudomonadati</taxon>
        <taxon>Bacteroidota</taxon>
        <taxon>Cytophagia</taxon>
        <taxon>Cytophagales</taxon>
        <taxon>Spirosomataceae</taxon>
        <taxon>Dyadobacter</taxon>
    </lineage>
</organism>
<gene>
    <name evidence="1" type="ORF">J2W84_002603</name>
</gene>
<keyword evidence="2" id="KW-1185">Reference proteome</keyword>
<dbReference type="Proteomes" id="UP001264980">
    <property type="component" value="Unassembled WGS sequence"/>
</dbReference>
<dbReference type="EMBL" id="JAVDTI010000002">
    <property type="protein sequence ID" value="MDR6805557.1"/>
    <property type="molecule type" value="Genomic_DNA"/>
</dbReference>
<proteinExistence type="predicted"/>
<sequence>MKFLYSSISDAISKRFGNAKTIPNQSATNGLTIFNFIIPSIRPVAVILELHPAEPTILVKIFPAINELERQIFDIIPLLSNDSVQFSQQKSRIFVVNKAPTSDDFKVYFMTFFPDGELEELMSGSKLVSQIISLLSETNFGRDS</sequence>
<dbReference type="RefSeq" id="WP_309983507.1">
    <property type="nucleotide sequence ID" value="NZ_JAVDTI010000002.1"/>
</dbReference>
<evidence type="ECO:0000313" key="2">
    <source>
        <dbReference type="Proteomes" id="UP001264980"/>
    </source>
</evidence>
<accession>A0ABU1QWN8</accession>
<reference evidence="1 2" key="1">
    <citation type="submission" date="2023-07" db="EMBL/GenBank/DDBJ databases">
        <title>Sorghum-associated microbial communities from plants grown in Nebraska, USA.</title>
        <authorList>
            <person name="Schachtman D."/>
        </authorList>
    </citation>
    <scope>NUCLEOTIDE SEQUENCE [LARGE SCALE GENOMIC DNA]</scope>
    <source>
        <strain evidence="1 2">BE57</strain>
    </source>
</reference>